<keyword evidence="3" id="KW-0732">Signal</keyword>
<dbReference type="STRING" id="62101.AB835_00365"/>
<dbReference type="SUPFAM" id="SSF111369">
    <property type="entry name" value="HlyD-like secretion proteins"/>
    <property type="match status" value="1"/>
</dbReference>
<feature type="coiled-coil region" evidence="2">
    <location>
        <begin position="103"/>
        <end position="154"/>
    </location>
</feature>
<evidence type="ECO:0000256" key="2">
    <source>
        <dbReference type="SAM" id="Coils"/>
    </source>
</evidence>
<sequence length="356" mass="38427">MLAKSRFSLCCTILTTLCLGACDSAKETSTSTPAVRPVKLINVSEAETTQVSQFPAVIGANRLSELGFQVGGMLQELPIKESQRLKRGDLIAKLDQRNFKSAVDSAKAQFQSAEAEYQRAVRLAKEDAIAGNVLEQRKTQFDVTKAQLDQAEKALADSVLRAPFNGVVAQKLVKKLQTISPGQAVVHFMSADSLEATIDLPASFLANIPKDESDSNDRQAFVILDSAPNQLIKAEFKEASLIADTASQTYAITFAFRSPENLLTLPGMNATIELRIESQTKGMRIAVPLDAVTSDGHNNYVWAVDQAAMTVSKRSVTLEEGVGNTVVVTAGLDENDTIVGAGAAYLSEGMKIREWK</sequence>
<dbReference type="Proteomes" id="UP000242502">
    <property type="component" value="Unassembled WGS sequence"/>
</dbReference>
<dbReference type="Gene3D" id="1.10.287.470">
    <property type="entry name" value="Helix hairpin bin"/>
    <property type="match status" value="1"/>
</dbReference>
<dbReference type="NCBIfam" id="TIGR01730">
    <property type="entry name" value="RND_mfp"/>
    <property type="match status" value="1"/>
</dbReference>
<dbReference type="InterPro" id="IPR058637">
    <property type="entry name" value="YknX-like_C"/>
</dbReference>
<dbReference type="Pfam" id="PF25917">
    <property type="entry name" value="BSH_RND"/>
    <property type="match status" value="1"/>
</dbReference>
<evidence type="ECO:0000256" key="3">
    <source>
        <dbReference type="SAM" id="SignalP"/>
    </source>
</evidence>
<evidence type="ECO:0000259" key="5">
    <source>
        <dbReference type="Pfam" id="PF25989"/>
    </source>
</evidence>
<dbReference type="AlphaFoldDB" id="A0A1D2QTS4"/>
<dbReference type="InterPro" id="IPR058625">
    <property type="entry name" value="MdtA-like_BSH"/>
</dbReference>
<evidence type="ECO:0000313" key="6">
    <source>
        <dbReference type="EMBL" id="ODS24995.1"/>
    </source>
</evidence>
<accession>A0A1D2QTS4</accession>
<feature type="signal peptide" evidence="3">
    <location>
        <begin position="1"/>
        <end position="20"/>
    </location>
</feature>
<protein>
    <submittedName>
        <fullName evidence="6">Uncharacterized protein</fullName>
    </submittedName>
</protein>
<feature type="chain" id="PRO_5008906600" evidence="3">
    <location>
        <begin position="21"/>
        <end position="356"/>
    </location>
</feature>
<dbReference type="Gene3D" id="2.40.50.100">
    <property type="match status" value="1"/>
</dbReference>
<evidence type="ECO:0000256" key="1">
    <source>
        <dbReference type="ARBA" id="ARBA00009477"/>
    </source>
</evidence>
<dbReference type="InterPro" id="IPR006143">
    <property type="entry name" value="RND_pump_MFP"/>
</dbReference>
<dbReference type="GO" id="GO:0015562">
    <property type="term" value="F:efflux transmembrane transporter activity"/>
    <property type="evidence" value="ECO:0007669"/>
    <property type="project" value="TreeGrafter"/>
</dbReference>
<keyword evidence="2" id="KW-0175">Coiled coil</keyword>
<comment type="caution">
    <text evidence="6">The sequence shown here is derived from an EMBL/GenBank/DDBJ whole genome shotgun (WGS) entry which is preliminary data.</text>
</comment>
<feature type="domain" description="Multidrug resistance protein MdtA-like barrel-sandwich hybrid" evidence="4">
    <location>
        <begin position="65"/>
        <end position="184"/>
    </location>
</feature>
<evidence type="ECO:0000259" key="4">
    <source>
        <dbReference type="Pfam" id="PF25917"/>
    </source>
</evidence>
<name>A0A1D2QTS4_9GAMM</name>
<comment type="similarity">
    <text evidence="1">Belongs to the membrane fusion protein (MFP) (TC 8.A.1) family.</text>
</comment>
<dbReference type="GO" id="GO:1990281">
    <property type="term" value="C:efflux pump complex"/>
    <property type="evidence" value="ECO:0007669"/>
    <property type="project" value="TreeGrafter"/>
</dbReference>
<feature type="domain" description="YknX-like C-terminal permuted SH3-like" evidence="5">
    <location>
        <begin position="285"/>
        <end position="353"/>
    </location>
</feature>
<gene>
    <name evidence="6" type="ORF">AB835_00365</name>
</gene>
<organism evidence="6 7">
    <name type="scientific">Candidatus Endobugula sertula</name>
    <name type="common">Bugula neritina bacterial symbiont</name>
    <dbReference type="NCBI Taxonomy" id="62101"/>
    <lineage>
        <taxon>Bacteria</taxon>
        <taxon>Pseudomonadati</taxon>
        <taxon>Pseudomonadota</taxon>
        <taxon>Gammaproteobacteria</taxon>
        <taxon>Cellvibrionales</taxon>
        <taxon>Cellvibrionaceae</taxon>
        <taxon>Candidatus Endobugula</taxon>
    </lineage>
</organism>
<dbReference type="Pfam" id="PF25989">
    <property type="entry name" value="YknX_C"/>
    <property type="match status" value="1"/>
</dbReference>
<dbReference type="EMBL" id="MDLC01000002">
    <property type="protein sequence ID" value="ODS24995.1"/>
    <property type="molecule type" value="Genomic_DNA"/>
</dbReference>
<dbReference type="PANTHER" id="PTHR30469:SF20">
    <property type="entry name" value="EFFLUX RND TRANSPORTER PERIPLASMIC ADAPTOR SUBUNIT"/>
    <property type="match status" value="1"/>
</dbReference>
<dbReference type="Gene3D" id="2.40.420.20">
    <property type="match status" value="1"/>
</dbReference>
<proteinExistence type="inferred from homology"/>
<dbReference type="PANTHER" id="PTHR30469">
    <property type="entry name" value="MULTIDRUG RESISTANCE PROTEIN MDTA"/>
    <property type="match status" value="1"/>
</dbReference>
<evidence type="ECO:0000313" key="7">
    <source>
        <dbReference type="Proteomes" id="UP000242502"/>
    </source>
</evidence>
<reference evidence="6 7" key="1">
    <citation type="journal article" date="2016" name="Appl. Environ. Microbiol.">
        <title>Lack of Overt Genome Reduction in the Bryostatin-Producing Bryozoan Symbiont "Candidatus Endobugula sertula".</title>
        <authorList>
            <person name="Miller I.J."/>
            <person name="Vanee N."/>
            <person name="Fong S.S."/>
            <person name="Lim-Fong G.E."/>
            <person name="Kwan J.C."/>
        </authorList>
    </citation>
    <scope>NUCLEOTIDE SEQUENCE [LARGE SCALE GENOMIC DNA]</scope>
    <source>
        <strain evidence="6">AB1-4</strain>
    </source>
</reference>